<dbReference type="EMBL" id="JACHOP010000034">
    <property type="protein sequence ID" value="MBB5760077.1"/>
    <property type="molecule type" value="Genomic_DNA"/>
</dbReference>
<dbReference type="InterPro" id="IPR036663">
    <property type="entry name" value="Fumarylacetoacetase_C_sf"/>
</dbReference>
<keyword evidence="1" id="KW-0456">Lyase</keyword>
<reference evidence="3 4" key="1">
    <citation type="submission" date="2020-08" db="EMBL/GenBank/DDBJ databases">
        <title>Genomic Encyclopedia of Type Strains, Phase IV (KMG-IV): sequencing the most valuable type-strain genomes for metagenomic binning, comparative biology and taxonomic classification.</title>
        <authorList>
            <person name="Goeker M."/>
        </authorList>
    </citation>
    <scope>NUCLEOTIDE SEQUENCE [LARGE SCALE GENOMIC DNA]</scope>
    <source>
        <strain evidence="3 4">DSM 2163</strain>
    </source>
</reference>
<dbReference type="InterPro" id="IPR050772">
    <property type="entry name" value="Hydratase-Decarb/MhpD_sf"/>
</dbReference>
<keyword evidence="4" id="KW-1185">Reference proteome</keyword>
<accession>A0A840ZTB8</accession>
<dbReference type="GO" id="GO:0008684">
    <property type="term" value="F:2-oxopent-4-enoate hydratase activity"/>
    <property type="evidence" value="ECO:0007669"/>
    <property type="project" value="TreeGrafter"/>
</dbReference>
<dbReference type="Gene3D" id="3.90.850.10">
    <property type="entry name" value="Fumarylacetoacetase-like, C-terminal domain"/>
    <property type="match status" value="1"/>
</dbReference>
<feature type="domain" description="Fumarylacetoacetase-like C-terminal" evidence="2">
    <location>
        <begin position="92"/>
        <end position="258"/>
    </location>
</feature>
<dbReference type="Pfam" id="PF01557">
    <property type="entry name" value="FAA_hydrolase"/>
    <property type="match status" value="1"/>
</dbReference>
<protein>
    <submittedName>
        <fullName evidence="3">2-keto-4-pentenoate hydratase</fullName>
    </submittedName>
</protein>
<comment type="caution">
    <text evidence="3">The sequence shown here is derived from an EMBL/GenBank/DDBJ whole genome shotgun (WGS) entry which is preliminary data.</text>
</comment>
<evidence type="ECO:0000313" key="3">
    <source>
        <dbReference type="EMBL" id="MBB5760077.1"/>
    </source>
</evidence>
<dbReference type="RefSeq" id="WP_183573712.1">
    <property type="nucleotide sequence ID" value="NZ_JACHOP010000034.1"/>
</dbReference>
<evidence type="ECO:0000256" key="1">
    <source>
        <dbReference type="ARBA" id="ARBA00023239"/>
    </source>
</evidence>
<name>A0A840ZTB8_9HYPH</name>
<dbReference type="PANTHER" id="PTHR30143">
    <property type="entry name" value="ACID HYDRATASE"/>
    <property type="match status" value="1"/>
</dbReference>
<dbReference type="PANTHER" id="PTHR30143:SF0">
    <property type="entry name" value="2-KETO-4-PENTENOATE HYDRATASE"/>
    <property type="match status" value="1"/>
</dbReference>
<dbReference type="SUPFAM" id="SSF56529">
    <property type="entry name" value="FAH"/>
    <property type="match status" value="1"/>
</dbReference>
<dbReference type="AlphaFoldDB" id="A0A840ZTB8"/>
<sequence length="263" mass="27336">MLTYRSPAVDTAALGDRLARARLTGEFADVDLSGLDDLDVAEDVRDAALRRLGWTQVGYALVGTHPAVARTLRLDVPVVAPLMRETILEGSSPLRLPRGVLGASVGLAFVLGRSFPFSDEEPLSARNASEACLACRIDLHVLGRRTLSPPLLDECSATADLGLDVAHVAGPWIEGWAATDLAATEASLAINGHAVARGHGSDVMGDPFAAVAWLARRLAERGSGLSAGDLVSVGGSTGLAQVLPGQTLSARFGDLGTASLDLR</sequence>
<proteinExistence type="predicted"/>
<evidence type="ECO:0000313" key="4">
    <source>
        <dbReference type="Proteomes" id="UP000583454"/>
    </source>
</evidence>
<dbReference type="InterPro" id="IPR011234">
    <property type="entry name" value="Fumarylacetoacetase-like_C"/>
</dbReference>
<organism evidence="3 4">
    <name type="scientific">Methylorubrum rhodinum</name>
    <dbReference type="NCBI Taxonomy" id="29428"/>
    <lineage>
        <taxon>Bacteria</taxon>
        <taxon>Pseudomonadati</taxon>
        <taxon>Pseudomonadota</taxon>
        <taxon>Alphaproteobacteria</taxon>
        <taxon>Hyphomicrobiales</taxon>
        <taxon>Methylobacteriaceae</taxon>
        <taxon>Methylorubrum</taxon>
    </lineage>
</organism>
<gene>
    <name evidence="3" type="ORF">HNR00_004820</name>
</gene>
<dbReference type="Proteomes" id="UP000583454">
    <property type="component" value="Unassembled WGS sequence"/>
</dbReference>
<evidence type="ECO:0000259" key="2">
    <source>
        <dbReference type="Pfam" id="PF01557"/>
    </source>
</evidence>
<dbReference type="GO" id="GO:0005737">
    <property type="term" value="C:cytoplasm"/>
    <property type="evidence" value="ECO:0007669"/>
    <property type="project" value="TreeGrafter"/>
</dbReference>